<protein>
    <recommendedName>
        <fullName evidence="3 9">NADH-ubiquinone oxidoreductase chain 3</fullName>
        <ecNumber evidence="9">7.1.1.2</ecNumber>
    </recommendedName>
</protein>
<keyword evidence="9" id="KW-1278">Translocase</keyword>
<organism evidence="10">
    <name type="scientific">Elasmosoma sp. QL-2014</name>
    <dbReference type="NCBI Taxonomy" id="1491720"/>
    <lineage>
        <taxon>Eukaryota</taxon>
        <taxon>Metazoa</taxon>
        <taxon>Ecdysozoa</taxon>
        <taxon>Arthropoda</taxon>
        <taxon>Hexapoda</taxon>
        <taxon>Insecta</taxon>
        <taxon>Pterygota</taxon>
        <taxon>Neoptera</taxon>
        <taxon>Endopterygota</taxon>
        <taxon>Hymenoptera</taxon>
        <taxon>Apocrita</taxon>
        <taxon>Ichneumonoidea</taxon>
        <taxon>Braconidae</taxon>
        <taxon>Neoneurinae</taxon>
        <taxon>Elasmosoma</taxon>
    </lineage>
</organism>
<dbReference type="EMBL" id="KJ412470">
    <property type="protein sequence ID" value="AHX97792.1"/>
    <property type="molecule type" value="Genomic_DNA"/>
</dbReference>
<keyword evidence="9" id="KW-0520">NAD</keyword>
<feature type="transmembrane region" description="Helical" evidence="9">
    <location>
        <begin position="87"/>
        <end position="104"/>
    </location>
</feature>
<keyword evidence="5 9" id="KW-0812">Transmembrane</keyword>
<dbReference type="GO" id="GO:0030964">
    <property type="term" value="C:NADH dehydrogenase complex"/>
    <property type="evidence" value="ECO:0007669"/>
    <property type="project" value="TreeGrafter"/>
</dbReference>
<geneLocation type="mitochondrion" evidence="10"/>
<keyword evidence="4 9" id="KW-0813">Transport</keyword>
<evidence type="ECO:0000256" key="4">
    <source>
        <dbReference type="ARBA" id="ARBA00022448"/>
    </source>
</evidence>
<dbReference type="AlphaFoldDB" id="A0A0U1X263"/>
<evidence type="ECO:0000256" key="7">
    <source>
        <dbReference type="ARBA" id="ARBA00023136"/>
    </source>
</evidence>
<name>A0A0U1X263_9HYME</name>
<keyword evidence="9" id="KW-0249">Electron transport</keyword>
<keyword evidence="9" id="KW-0830">Ubiquinone</keyword>
<comment type="similarity">
    <text evidence="2 9">Belongs to the complex I subunit 3 family.</text>
</comment>
<keyword evidence="6 9" id="KW-1133">Transmembrane helix</keyword>
<dbReference type="InterPro" id="IPR038430">
    <property type="entry name" value="NDAH_ubi_oxred_su3_sf"/>
</dbReference>
<dbReference type="InterPro" id="IPR000440">
    <property type="entry name" value="NADH_UbQ/plastoQ_OxRdtase_su3"/>
</dbReference>
<evidence type="ECO:0000256" key="9">
    <source>
        <dbReference type="RuleBase" id="RU003640"/>
    </source>
</evidence>
<keyword evidence="9" id="KW-0679">Respiratory chain</keyword>
<comment type="subcellular location">
    <subcellularLocation>
        <location evidence="1">Membrane</location>
    </subcellularLocation>
    <subcellularLocation>
        <location evidence="9">Mitochondrion membrane</location>
        <topology evidence="9">Multi-pass membrane protein</topology>
    </subcellularLocation>
</comment>
<evidence type="ECO:0000256" key="1">
    <source>
        <dbReference type="ARBA" id="ARBA00004370"/>
    </source>
</evidence>
<dbReference type="Pfam" id="PF00507">
    <property type="entry name" value="Oxidored_q4"/>
    <property type="match status" value="1"/>
</dbReference>
<sequence length="117" mass="13493">MLLLCFLFIVILFIGGLLFMVGVLISMKNKFFRSKSSPFECGFESLSLMRLPFSIHFYLIAILFLLFDIEVIYLFSMNVMSYKLSGSMWGFSVVVILIILYLGLEYEKSEGLLSWVV</sequence>
<accession>A0A0U1X263</accession>
<dbReference type="GO" id="GO:0008137">
    <property type="term" value="F:NADH dehydrogenase (ubiquinone) activity"/>
    <property type="evidence" value="ECO:0007669"/>
    <property type="project" value="UniProtKB-UniRule"/>
</dbReference>
<dbReference type="PANTHER" id="PTHR11058">
    <property type="entry name" value="NADH-UBIQUINONE OXIDOREDUCTASE CHAIN 3"/>
    <property type="match status" value="1"/>
</dbReference>
<keyword evidence="9 10" id="KW-0496">Mitochondrion</keyword>
<feature type="transmembrane region" description="Helical" evidence="9">
    <location>
        <begin position="55"/>
        <end position="75"/>
    </location>
</feature>
<dbReference type="Gene3D" id="1.20.58.1610">
    <property type="entry name" value="NADH:ubiquinone/plastoquinone oxidoreductase, chain 3"/>
    <property type="match status" value="1"/>
</dbReference>
<comment type="catalytic activity">
    <reaction evidence="8 9">
        <text>a ubiquinone + NADH + 5 H(+)(in) = a ubiquinol + NAD(+) + 4 H(+)(out)</text>
        <dbReference type="Rhea" id="RHEA:29091"/>
        <dbReference type="Rhea" id="RHEA-COMP:9565"/>
        <dbReference type="Rhea" id="RHEA-COMP:9566"/>
        <dbReference type="ChEBI" id="CHEBI:15378"/>
        <dbReference type="ChEBI" id="CHEBI:16389"/>
        <dbReference type="ChEBI" id="CHEBI:17976"/>
        <dbReference type="ChEBI" id="CHEBI:57540"/>
        <dbReference type="ChEBI" id="CHEBI:57945"/>
        <dbReference type="EC" id="7.1.1.2"/>
    </reaction>
</comment>
<evidence type="ECO:0000313" key="10">
    <source>
        <dbReference type="EMBL" id="AHX97792.1"/>
    </source>
</evidence>
<evidence type="ECO:0000256" key="3">
    <source>
        <dbReference type="ARBA" id="ARBA00021007"/>
    </source>
</evidence>
<evidence type="ECO:0000256" key="2">
    <source>
        <dbReference type="ARBA" id="ARBA00008472"/>
    </source>
</evidence>
<evidence type="ECO:0000256" key="6">
    <source>
        <dbReference type="ARBA" id="ARBA00022989"/>
    </source>
</evidence>
<comment type="function">
    <text evidence="9">Core subunit of the mitochondrial membrane respiratory chain NADH dehydrogenase (Complex I) which catalyzes electron transfer from NADH through the respiratory chain, using ubiquinone as an electron acceptor. Essential for the catalytic activity of complex I.</text>
</comment>
<evidence type="ECO:0000256" key="5">
    <source>
        <dbReference type="ARBA" id="ARBA00022692"/>
    </source>
</evidence>
<reference evidence="10" key="1">
    <citation type="submission" date="2014-02" db="EMBL/GenBank/DDBJ databases">
        <title>The comparative mitochondrial genomes from Braconidae subfamilies and the phylogeny of the Hymenoptera.</title>
        <authorList>
            <person name="Li Q."/>
            <person name="Wei S.J."/>
            <person name="Chen X.X."/>
        </authorList>
    </citation>
    <scope>NUCLEOTIDE SEQUENCE</scope>
</reference>
<gene>
    <name evidence="10" type="primary">ND3</name>
</gene>
<proteinExistence type="inferred from homology"/>
<feature type="transmembrane region" description="Helical" evidence="9">
    <location>
        <begin position="6"/>
        <end position="27"/>
    </location>
</feature>
<dbReference type="GO" id="GO:0031966">
    <property type="term" value="C:mitochondrial membrane"/>
    <property type="evidence" value="ECO:0007669"/>
    <property type="project" value="UniProtKB-SubCell"/>
</dbReference>
<dbReference type="PANTHER" id="PTHR11058:SF9">
    <property type="entry name" value="NADH-UBIQUINONE OXIDOREDUCTASE CHAIN 3"/>
    <property type="match status" value="1"/>
</dbReference>
<evidence type="ECO:0000256" key="8">
    <source>
        <dbReference type="ARBA" id="ARBA00049551"/>
    </source>
</evidence>
<keyword evidence="7 9" id="KW-0472">Membrane</keyword>
<dbReference type="EC" id="7.1.1.2" evidence="9"/>